<dbReference type="AlphaFoldDB" id="A0AAD9WT50"/>
<feature type="domain" description="RNase H type-1" evidence="1">
    <location>
        <begin position="41"/>
        <end position="106"/>
    </location>
</feature>
<gene>
    <name evidence="2" type="ORF">Ddye_023316</name>
</gene>
<evidence type="ECO:0000313" key="2">
    <source>
        <dbReference type="EMBL" id="KAK2641553.1"/>
    </source>
</evidence>
<evidence type="ECO:0000313" key="3">
    <source>
        <dbReference type="Proteomes" id="UP001280121"/>
    </source>
</evidence>
<proteinExistence type="predicted"/>
<dbReference type="EMBL" id="JANJYI010000007">
    <property type="protein sequence ID" value="KAK2641553.1"/>
    <property type="molecule type" value="Genomic_DNA"/>
</dbReference>
<dbReference type="Proteomes" id="UP001280121">
    <property type="component" value="Unassembled WGS sequence"/>
</dbReference>
<dbReference type="PANTHER" id="PTHR47074:SF21">
    <property type="entry name" value="RNASE H TYPE-1 DOMAIN-CONTAINING PROTEIN"/>
    <property type="match status" value="1"/>
</dbReference>
<organism evidence="2 3">
    <name type="scientific">Dipteronia dyeriana</name>
    <dbReference type="NCBI Taxonomy" id="168575"/>
    <lineage>
        <taxon>Eukaryota</taxon>
        <taxon>Viridiplantae</taxon>
        <taxon>Streptophyta</taxon>
        <taxon>Embryophyta</taxon>
        <taxon>Tracheophyta</taxon>
        <taxon>Spermatophyta</taxon>
        <taxon>Magnoliopsida</taxon>
        <taxon>eudicotyledons</taxon>
        <taxon>Gunneridae</taxon>
        <taxon>Pentapetalae</taxon>
        <taxon>rosids</taxon>
        <taxon>malvids</taxon>
        <taxon>Sapindales</taxon>
        <taxon>Sapindaceae</taxon>
        <taxon>Hippocastanoideae</taxon>
        <taxon>Acereae</taxon>
        <taxon>Dipteronia</taxon>
    </lineage>
</organism>
<keyword evidence="3" id="KW-1185">Reference proteome</keyword>
<accession>A0AAD9WT50</accession>
<sequence length="109" mass="11872">MAEAYKIDFRKANAGDLVRCKDLGVVVSSWEPPAIGLVKINTDASIDFIQKRVRIGIVIRDSNEAVMASSSQIISTGYSPQIEEAVAVLSGIQFGLATGLWHYIFEIVT</sequence>
<dbReference type="InterPro" id="IPR002156">
    <property type="entry name" value="RNaseH_domain"/>
</dbReference>
<dbReference type="InterPro" id="IPR052929">
    <property type="entry name" value="RNase_H-like_EbsB-rel"/>
</dbReference>
<dbReference type="GO" id="GO:0003676">
    <property type="term" value="F:nucleic acid binding"/>
    <property type="evidence" value="ECO:0007669"/>
    <property type="project" value="InterPro"/>
</dbReference>
<comment type="caution">
    <text evidence="2">The sequence shown here is derived from an EMBL/GenBank/DDBJ whole genome shotgun (WGS) entry which is preliminary data.</text>
</comment>
<name>A0AAD9WT50_9ROSI</name>
<dbReference type="Pfam" id="PF13456">
    <property type="entry name" value="RVT_3"/>
    <property type="match status" value="1"/>
</dbReference>
<reference evidence="2" key="1">
    <citation type="journal article" date="2023" name="Plant J.">
        <title>Genome sequences and population genomics provide insights into the demographic history, inbreeding, and mutation load of two 'living fossil' tree species of Dipteronia.</title>
        <authorList>
            <person name="Feng Y."/>
            <person name="Comes H.P."/>
            <person name="Chen J."/>
            <person name="Zhu S."/>
            <person name="Lu R."/>
            <person name="Zhang X."/>
            <person name="Li P."/>
            <person name="Qiu J."/>
            <person name="Olsen K.M."/>
            <person name="Qiu Y."/>
        </authorList>
    </citation>
    <scope>NUCLEOTIDE SEQUENCE</scope>
    <source>
        <strain evidence="2">KIB01</strain>
    </source>
</reference>
<dbReference type="GO" id="GO:0004523">
    <property type="term" value="F:RNA-DNA hybrid ribonuclease activity"/>
    <property type="evidence" value="ECO:0007669"/>
    <property type="project" value="InterPro"/>
</dbReference>
<dbReference type="PANTHER" id="PTHR47074">
    <property type="entry name" value="BNAC02G40300D PROTEIN"/>
    <property type="match status" value="1"/>
</dbReference>
<protein>
    <recommendedName>
        <fullName evidence="1">RNase H type-1 domain-containing protein</fullName>
    </recommendedName>
</protein>
<evidence type="ECO:0000259" key="1">
    <source>
        <dbReference type="Pfam" id="PF13456"/>
    </source>
</evidence>